<evidence type="ECO:0000313" key="4">
    <source>
        <dbReference type="Proteomes" id="UP000654304"/>
    </source>
</evidence>
<dbReference type="EMBL" id="JACOGD010000001">
    <property type="protein sequence ID" value="MBC3930275.1"/>
    <property type="molecule type" value="Genomic_DNA"/>
</dbReference>
<name>A0ABR7A024_9BURK</name>
<gene>
    <name evidence="3" type="ORF">H8K43_01215</name>
</gene>
<dbReference type="RefSeq" id="WP_186902163.1">
    <property type="nucleotide sequence ID" value="NZ_JACOGD010000001.1"/>
</dbReference>
<organism evidence="3 4">
    <name type="scientific">Undibacterium curvum</name>
    <dbReference type="NCBI Taxonomy" id="2762294"/>
    <lineage>
        <taxon>Bacteria</taxon>
        <taxon>Pseudomonadati</taxon>
        <taxon>Pseudomonadota</taxon>
        <taxon>Betaproteobacteria</taxon>
        <taxon>Burkholderiales</taxon>
        <taxon>Oxalobacteraceae</taxon>
        <taxon>Undibacterium</taxon>
    </lineage>
</organism>
<dbReference type="Pfam" id="PF01593">
    <property type="entry name" value="Amino_oxidase"/>
    <property type="match status" value="2"/>
</dbReference>
<dbReference type="PANTHER" id="PTHR43563:SF1">
    <property type="entry name" value="AMINE OXIDASE [FLAVIN-CONTAINING] B"/>
    <property type="match status" value="1"/>
</dbReference>
<keyword evidence="4" id="KW-1185">Reference proteome</keyword>
<proteinExistence type="inferred from homology"/>
<sequence>MNQPVVIIGAGLSGLYAARQLSAAGREVILVEARDRLGGRVLSGKSDESAACCDLGPTWFWPQWNPRINALIRESGIATFPQYQTGADTIELRNGEVFQQKKDPRYAVDSKRVRGGMAALIQYLSSGLHDVSVLLNSSVTAMHLQEDASIVLTLDQHGISAQLTAAEVISTIPPRLLAQSVNADPPWPATTVSAWKHTPTWMAPHAKFVACYAQPFWREAGLSGDAMSEIGPLSEMHDASDSTYALFGFIGLSIFQRARLGEQQLSNLALQQLARIYGEAALKPSATYLKDWTADVWTATPLDATALRSHPVYQSPELPAPWQNRLFLAGAEFAPTHGGFLEGALESAENAVAQLLIKNMNYTQTVIV</sequence>
<dbReference type="Gene3D" id="3.50.50.60">
    <property type="entry name" value="FAD/NAD(P)-binding domain"/>
    <property type="match status" value="2"/>
</dbReference>
<dbReference type="PANTHER" id="PTHR43563">
    <property type="entry name" value="AMINE OXIDASE"/>
    <property type="match status" value="1"/>
</dbReference>
<evidence type="ECO:0000313" key="3">
    <source>
        <dbReference type="EMBL" id="MBC3930275.1"/>
    </source>
</evidence>
<reference evidence="3 4" key="1">
    <citation type="submission" date="2020-08" db="EMBL/GenBank/DDBJ databases">
        <title>Novel species isolated from subtropical streams in China.</title>
        <authorList>
            <person name="Lu H."/>
        </authorList>
    </citation>
    <scope>NUCLEOTIDE SEQUENCE [LARGE SCALE GENOMIC DNA]</scope>
    <source>
        <strain evidence="3 4">CY22W</strain>
    </source>
</reference>
<accession>A0ABR7A024</accession>
<dbReference type="Proteomes" id="UP000654304">
    <property type="component" value="Unassembled WGS sequence"/>
</dbReference>
<dbReference type="InterPro" id="IPR036188">
    <property type="entry name" value="FAD/NAD-bd_sf"/>
</dbReference>
<feature type="domain" description="Amine oxidase" evidence="2">
    <location>
        <begin position="12"/>
        <end position="102"/>
    </location>
</feature>
<dbReference type="SUPFAM" id="SSF54373">
    <property type="entry name" value="FAD-linked reductases, C-terminal domain"/>
    <property type="match status" value="1"/>
</dbReference>
<comment type="similarity">
    <text evidence="1">Belongs to the flavin monoamine oxidase family.</text>
</comment>
<protein>
    <submittedName>
        <fullName evidence="3">FAD-dependent oxidoreductase</fullName>
    </submittedName>
</protein>
<evidence type="ECO:0000259" key="2">
    <source>
        <dbReference type="Pfam" id="PF01593"/>
    </source>
</evidence>
<dbReference type="InterPro" id="IPR002937">
    <property type="entry name" value="Amino_oxidase"/>
</dbReference>
<evidence type="ECO:0000256" key="1">
    <source>
        <dbReference type="ARBA" id="ARBA00005995"/>
    </source>
</evidence>
<comment type="caution">
    <text evidence="3">The sequence shown here is derived from an EMBL/GenBank/DDBJ whole genome shotgun (WGS) entry which is preliminary data.</text>
</comment>
<feature type="domain" description="Amine oxidase" evidence="2">
    <location>
        <begin position="108"/>
        <end position="356"/>
    </location>
</feature>
<dbReference type="SUPFAM" id="SSF51905">
    <property type="entry name" value="FAD/NAD(P)-binding domain"/>
    <property type="match status" value="1"/>
</dbReference>
<dbReference type="InterPro" id="IPR050703">
    <property type="entry name" value="Flavin_MAO"/>
</dbReference>